<dbReference type="EMBL" id="JBHRVQ010000001">
    <property type="protein sequence ID" value="MFC3387908.1"/>
    <property type="molecule type" value="Genomic_DNA"/>
</dbReference>
<gene>
    <name evidence="1" type="ORF">ACFOEO_04750</name>
</gene>
<evidence type="ECO:0000313" key="2">
    <source>
        <dbReference type="Proteomes" id="UP001595637"/>
    </source>
</evidence>
<accession>A0ABV7N4Z1</accession>
<organism evidence="1 2">
    <name type="scientific">Salinicoccus sesuvii</name>
    <dbReference type="NCBI Taxonomy" id="868281"/>
    <lineage>
        <taxon>Bacteria</taxon>
        <taxon>Bacillati</taxon>
        <taxon>Bacillota</taxon>
        <taxon>Bacilli</taxon>
        <taxon>Bacillales</taxon>
        <taxon>Staphylococcaceae</taxon>
        <taxon>Salinicoccus</taxon>
    </lineage>
</organism>
<name>A0ABV7N4Z1_9STAP</name>
<reference evidence="2" key="1">
    <citation type="journal article" date="2019" name="Int. J. Syst. Evol. Microbiol.">
        <title>The Global Catalogue of Microorganisms (GCM) 10K type strain sequencing project: providing services to taxonomists for standard genome sequencing and annotation.</title>
        <authorList>
            <consortium name="The Broad Institute Genomics Platform"/>
            <consortium name="The Broad Institute Genome Sequencing Center for Infectious Disease"/>
            <person name="Wu L."/>
            <person name="Ma J."/>
        </authorList>
    </citation>
    <scope>NUCLEOTIDE SEQUENCE [LARGE SCALE GENOMIC DNA]</scope>
    <source>
        <strain evidence="2">CCM 7756</strain>
    </source>
</reference>
<keyword evidence="2" id="KW-1185">Reference proteome</keyword>
<protein>
    <submittedName>
        <fullName evidence="1">Uncharacterized protein</fullName>
    </submittedName>
</protein>
<comment type="caution">
    <text evidence="1">The sequence shown here is derived from an EMBL/GenBank/DDBJ whole genome shotgun (WGS) entry which is preliminary data.</text>
</comment>
<dbReference type="Proteomes" id="UP001595637">
    <property type="component" value="Unassembled WGS sequence"/>
</dbReference>
<dbReference type="RefSeq" id="WP_380652561.1">
    <property type="nucleotide sequence ID" value="NZ_JBHRVQ010000001.1"/>
</dbReference>
<evidence type="ECO:0000313" key="1">
    <source>
        <dbReference type="EMBL" id="MFC3387908.1"/>
    </source>
</evidence>
<proteinExistence type="predicted"/>
<sequence>MKQREYLHLLKETKNLESIVDIITLIFDEFSTDEYIPAIIEEGLFTREKGEDFYLKLVVKHQSIPLKSTWLKNNFEFFLEEPKEESINSKNDQFIQNVVTHRNFKSNKLYQLNPLLVTDYITEYEYDNPTHVNTFFNEEYSNLKGKPVFQYIDNNLMIIKSSLKYYINKTDNNIYPKYELVAEFEYRTHSKHLDYNFKNVQSNNAIVKADINANSMYILGSVTLPINALSIEREAARNIKVVDLNSSTARSLDSTHYNGDTTEGFVCFQKEVLDKLKIHYYLYDVVIINKENTENQYLIDVLDDKVVFWEAEYNKLPISIKDEIDSYNFIPKDMTGLISPAMAAMQLEVDWNWSEKLQPSQKLSYKLREDNIKKSIDMGLTFYDPTDQEEFRIFIMNIENITSIKLENFNPNLRDVKNLKDIRNQVRINDNLEEGYLSVLFQKYCYVVHGMMTNG</sequence>